<organism evidence="1 2">
    <name type="scientific">Gigaspora margarita</name>
    <dbReference type="NCBI Taxonomy" id="4874"/>
    <lineage>
        <taxon>Eukaryota</taxon>
        <taxon>Fungi</taxon>
        <taxon>Fungi incertae sedis</taxon>
        <taxon>Mucoromycota</taxon>
        <taxon>Glomeromycotina</taxon>
        <taxon>Glomeromycetes</taxon>
        <taxon>Diversisporales</taxon>
        <taxon>Gigasporaceae</taxon>
        <taxon>Gigaspora</taxon>
    </lineage>
</organism>
<dbReference type="EMBL" id="CAJVQB010004866">
    <property type="protein sequence ID" value="CAG8647628.1"/>
    <property type="molecule type" value="Genomic_DNA"/>
</dbReference>
<sequence>IIINLLQGKFVGWQENLLPKWLQNFFGQVSLEEFVVGGLILVIFHSLLYYFDDLTELDCSGNNPTAIQAQKDNQHNSVALIRL</sequence>
<feature type="non-terminal residue" evidence="1">
    <location>
        <position position="1"/>
    </location>
</feature>
<evidence type="ECO:0000313" key="2">
    <source>
        <dbReference type="Proteomes" id="UP000789901"/>
    </source>
</evidence>
<name>A0ABN7UQN7_GIGMA</name>
<accession>A0ABN7UQN7</accession>
<protein>
    <submittedName>
        <fullName evidence="1">15354_t:CDS:1</fullName>
    </submittedName>
</protein>
<proteinExistence type="predicted"/>
<reference evidence="1 2" key="1">
    <citation type="submission" date="2021-06" db="EMBL/GenBank/DDBJ databases">
        <authorList>
            <person name="Kallberg Y."/>
            <person name="Tangrot J."/>
            <person name="Rosling A."/>
        </authorList>
    </citation>
    <scope>NUCLEOTIDE SEQUENCE [LARGE SCALE GENOMIC DNA]</scope>
    <source>
        <strain evidence="1 2">120-4 pot B 10/14</strain>
    </source>
</reference>
<dbReference type="Proteomes" id="UP000789901">
    <property type="component" value="Unassembled WGS sequence"/>
</dbReference>
<comment type="caution">
    <text evidence="1">The sequence shown here is derived from an EMBL/GenBank/DDBJ whole genome shotgun (WGS) entry which is preliminary data.</text>
</comment>
<keyword evidence="2" id="KW-1185">Reference proteome</keyword>
<evidence type="ECO:0000313" key="1">
    <source>
        <dbReference type="EMBL" id="CAG8647628.1"/>
    </source>
</evidence>
<gene>
    <name evidence="1" type="ORF">GMARGA_LOCUS9183</name>
</gene>